<keyword evidence="1" id="KW-0378">Hydrolase</keyword>
<protein>
    <submittedName>
        <fullName evidence="1">Acid protease</fullName>
    </submittedName>
</protein>
<evidence type="ECO:0000313" key="1">
    <source>
        <dbReference type="EMBL" id="PWN51679.1"/>
    </source>
</evidence>
<keyword evidence="1" id="KW-0645">Protease</keyword>
<reference evidence="1 2" key="1">
    <citation type="journal article" date="2018" name="Mol. Biol. Evol.">
        <title>Broad Genomic Sampling Reveals a Smut Pathogenic Ancestry of the Fungal Clade Ustilaginomycotina.</title>
        <authorList>
            <person name="Kijpornyongpan T."/>
            <person name="Mondo S.J."/>
            <person name="Barry K."/>
            <person name="Sandor L."/>
            <person name="Lee J."/>
            <person name="Lipzen A."/>
            <person name="Pangilinan J."/>
            <person name="LaButti K."/>
            <person name="Hainaut M."/>
            <person name="Henrissat B."/>
            <person name="Grigoriev I.V."/>
            <person name="Spatafora J.W."/>
            <person name="Aime M.C."/>
        </authorList>
    </citation>
    <scope>NUCLEOTIDE SEQUENCE [LARGE SCALE GENOMIC DNA]</scope>
    <source>
        <strain evidence="1 2">SA 807</strain>
    </source>
</reference>
<gene>
    <name evidence="1" type="ORF">IE53DRAFT_367854</name>
</gene>
<name>A0ACD0P0V1_9BASI</name>
<sequence>MISLSARFFSLVLVLLAIGAFDLGSVVHNGAASDGIAWNVPVFGGVAALPVTSDRRRSTKPRIGVVLTAGQSPSELGHTSSQNSIEVQGQNQSGANASSFESGHGRVGMTMPLKRLESRGGNPLMLLQHHINRANAKLAVMRKRAPIPEEILKQALEKRKLSILSRRSVALPDGGGASPVLAARSVKHKTASSSGLGKRLNLKHGRQGYTKTAASKSAGNKRLLNGILGDVLGGDGSSASSLQSPTAAASANIASPTPSAESKRSKSAASTTASAKKSKSTATKSAQTVDMSAGYPQLDLEASSSNSLTSATEPKVVQSLGLDIEANDVGYVVTVQMGSNKLPFKMLVDSGSADTWVASTVCGNCGTKHQRLGKSTSNTFTGISTKFSITYGTGNVEGHLARDDLIIAGMTLANHTIGLAKSESKDFSDDSVPFDGLMGLAKQQLSNSRQPTPIDSLYSQGLVKAPVMGYRLGRVADGHNDGEVTFGGVDAEKYEGSLTEIENVSGQGFWEAPIDKVSFGGKDLGMSGRTAILDTGTSLIVAPKADADALHAAIPGSRSDGQGGYYIPCTTSESVALTFGGKTFTIDPRDMIFLPVDANNLKGDCVSSVSSGSVGQDNEWLVGATFLKNVYFATNAKTNTIGLGSLAK</sequence>
<proteinExistence type="predicted"/>
<accession>A0ACD0P0V1</accession>
<dbReference type="EMBL" id="KZ819825">
    <property type="protein sequence ID" value="PWN51679.1"/>
    <property type="molecule type" value="Genomic_DNA"/>
</dbReference>
<dbReference type="Proteomes" id="UP000245626">
    <property type="component" value="Unassembled WGS sequence"/>
</dbReference>
<organism evidence="1 2">
    <name type="scientific">Violaceomyces palustris</name>
    <dbReference type="NCBI Taxonomy" id="1673888"/>
    <lineage>
        <taxon>Eukaryota</taxon>
        <taxon>Fungi</taxon>
        <taxon>Dikarya</taxon>
        <taxon>Basidiomycota</taxon>
        <taxon>Ustilaginomycotina</taxon>
        <taxon>Ustilaginomycetes</taxon>
        <taxon>Violaceomycetales</taxon>
        <taxon>Violaceomycetaceae</taxon>
        <taxon>Violaceomyces</taxon>
    </lineage>
</organism>
<keyword evidence="2" id="KW-1185">Reference proteome</keyword>
<evidence type="ECO:0000313" key="2">
    <source>
        <dbReference type="Proteomes" id="UP000245626"/>
    </source>
</evidence>